<feature type="compositionally biased region" description="Polar residues" evidence="6">
    <location>
        <begin position="35"/>
        <end position="45"/>
    </location>
</feature>
<feature type="transmembrane region" description="Helical" evidence="7">
    <location>
        <begin position="141"/>
        <end position="163"/>
    </location>
</feature>
<feature type="transmembrane region" description="Helical" evidence="7">
    <location>
        <begin position="435"/>
        <end position="455"/>
    </location>
</feature>
<evidence type="ECO:0000256" key="7">
    <source>
        <dbReference type="SAM" id="Phobius"/>
    </source>
</evidence>
<dbReference type="Gene3D" id="1.20.1250.20">
    <property type="entry name" value="MFS general substrate transporter like domains"/>
    <property type="match status" value="3"/>
</dbReference>
<dbReference type="InterPro" id="IPR036259">
    <property type="entry name" value="MFS_trans_sf"/>
</dbReference>
<proteinExistence type="inferred from homology"/>
<sequence length="766" mass="84882">MHDDEKGSKLYPTLPHQMNDLNKSENGQGGGRVLQNGTEKSTSQGIYPEVQNSWEEKKDYKYFWRRVLTDLTNKNLIPVKILFFFKYATLFVLYPFLTLHMDALGLDEWEIGINQATAPIVAILGPPVAGMLADKIGNFKIVLSFITLVNAAVALLLLLVPVARETITLPANLTFEIGCDPSSSLFTLKSMDPNVCTLKSTHLSNFPDHILIQCGQMCQTVEDHMTKRLDAFPEFPLSINSNFSINMKNTSYTFHTIFGNRPRLICAEDDTCKLTASYDTHTGTDDIEFESTTLESQSVIKEYSTISFSKLVLENGNESNSDVNDALNVTEPQFRIQGPIVFDENIHNNSTCSPSAMQSDGRSVCENKCFLQMSRNAVCTNDSVRKIYNVWLSFGVYTVFRLMLGFASATSFIMFEGAVLAILKQYGGDYGLQRVSATFAAIIAAPLSGLLLQNYSFRPVFYLYASLQAFSAFLTLKIDLRFKKPSENVIGHLKEVLSQLEILIFFAAMLCSGTAWGYLETFLFLFLKKLGGSQMLMGLTISVGGLFGLPFLIFSRPIIKKLGHVNVLCIGLLFYGIRYFGYSFIENPWLCLPFEALEAITASLAVTAAATYAVALSTLQTIASVQGMMGALYFGIGRGAGSFLGGLLIKKFGHRETFQIFGLGSFIACLLYVLVNILYLRRHSKAGSGIDINNMNGLVISNGAANLKQERNGKEQFQMKPTNQDSELGYGKVNPGFEDADGTEDNKFTDIPLDEDNLSTNHQHNN</sequence>
<feature type="region of interest" description="Disordered" evidence="6">
    <location>
        <begin position="1"/>
        <end position="45"/>
    </location>
</feature>
<comment type="subcellular location">
    <subcellularLocation>
        <location evidence="1">Membrane</location>
        <topology evidence="1">Multi-pass membrane protein</topology>
    </subcellularLocation>
</comment>
<dbReference type="EMBL" id="CAXLJM020000049">
    <property type="protein sequence ID" value="CAL8114118.1"/>
    <property type="molecule type" value="Genomic_DNA"/>
</dbReference>
<evidence type="ECO:0000256" key="4">
    <source>
        <dbReference type="ARBA" id="ARBA00022989"/>
    </source>
</evidence>
<evidence type="ECO:0000313" key="10">
    <source>
        <dbReference type="Proteomes" id="UP001642540"/>
    </source>
</evidence>
<dbReference type="Pfam" id="PF12832">
    <property type="entry name" value="MFS_1_like"/>
    <property type="match status" value="1"/>
</dbReference>
<protein>
    <recommendedName>
        <fullName evidence="8">Major facilitator superfamily associated domain-containing protein</fullName>
    </recommendedName>
</protein>
<feature type="transmembrane region" description="Helical" evidence="7">
    <location>
        <begin position="631"/>
        <end position="649"/>
    </location>
</feature>
<name>A0ABP1R1U9_9HEXA</name>
<evidence type="ECO:0000313" key="9">
    <source>
        <dbReference type="EMBL" id="CAL8114118.1"/>
    </source>
</evidence>
<feature type="transmembrane region" description="Helical" evidence="7">
    <location>
        <begin position="597"/>
        <end position="619"/>
    </location>
</feature>
<dbReference type="InterPro" id="IPR051717">
    <property type="entry name" value="MFS_MFSD6"/>
</dbReference>
<evidence type="ECO:0000259" key="8">
    <source>
        <dbReference type="Pfam" id="PF12832"/>
    </source>
</evidence>
<keyword evidence="10" id="KW-1185">Reference proteome</keyword>
<dbReference type="InterPro" id="IPR024989">
    <property type="entry name" value="MFS_assoc_dom"/>
</dbReference>
<comment type="caution">
    <text evidence="9">The sequence shown here is derived from an EMBL/GenBank/DDBJ whole genome shotgun (WGS) entry which is preliminary data.</text>
</comment>
<dbReference type="PANTHER" id="PTHR16172:SF35">
    <property type="entry name" value="MAJOR FACILITATOR SUPERFAMILY (MFS) PROFILE DOMAIN-CONTAINING PROTEIN"/>
    <property type="match status" value="1"/>
</dbReference>
<comment type="similarity">
    <text evidence="2">Belongs to the major facilitator superfamily. MFSD6 family.</text>
</comment>
<dbReference type="SUPFAM" id="SSF103473">
    <property type="entry name" value="MFS general substrate transporter"/>
    <property type="match status" value="2"/>
</dbReference>
<feature type="domain" description="Major facilitator superfamily associated" evidence="8">
    <location>
        <begin position="77"/>
        <end position="659"/>
    </location>
</feature>
<dbReference type="PANTHER" id="PTHR16172">
    <property type="entry name" value="MAJOR FACILITATOR SUPERFAMILY DOMAIN-CONTAINING PROTEIN 6-LIKE"/>
    <property type="match status" value="1"/>
</dbReference>
<evidence type="ECO:0000256" key="1">
    <source>
        <dbReference type="ARBA" id="ARBA00004141"/>
    </source>
</evidence>
<dbReference type="Proteomes" id="UP001642540">
    <property type="component" value="Unassembled WGS sequence"/>
</dbReference>
<feature type="region of interest" description="Disordered" evidence="6">
    <location>
        <begin position="717"/>
        <end position="766"/>
    </location>
</feature>
<feature type="transmembrane region" description="Helical" evidence="7">
    <location>
        <begin position="81"/>
        <end position="99"/>
    </location>
</feature>
<feature type="transmembrane region" description="Helical" evidence="7">
    <location>
        <begin position="531"/>
        <end position="553"/>
    </location>
</feature>
<organism evidence="9 10">
    <name type="scientific">Orchesella dallaii</name>
    <dbReference type="NCBI Taxonomy" id="48710"/>
    <lineage>
        <taxon>Eukaryota</taxon>
        <taxon>Metazoa</taxon>
        <taxon>Ecdysozoa</taxon>
        <taxon>Arthropoda</taxon>
        <taxon>Hexapoda</taxon>
        <taxon>Collembola</taxon>
        <taxon>Entomobryomorpha</taxon>
        <taxon>Entomobryoidea</taxon>
        <taxon>Orchesellidae</taxon>
        <taxon>Orchesellinae</taxon>
        <taxon>Orchesella</taxon>
    </lineage>
</organism>
<feature type="transmembrane region" description="Helical" evidence="7">
    <location>
        <begin position="565"/>
        <end position="585"/>
    </location>
</feature>
<feature type="transmembrane region" description="Helical" evidence="7">
    <location>
        <begin position="500"/>
        <end position="519"/>
    </location>
</feature>
<evidence type="ECO:0000256" key="6">
    <source>
        <dbReference type="SAM" id="MobiDB-lite"/>
    </source>
</evidence>
<evidence type="ECO:0000256" key="2">
    <source>
        <dbReference type="ARBA" id="ARBA00005241"/>
    </source>
</evidence>
<evidence type="ECO:0000256" key="5">
    <source>
        <dbReference type="ARBA" id="ARBA00023136"/>
    </source>
</evidence>
<gene>
    <name evidence="9" type="ORF">ODALV1_LOCUS16320</name>
</gene>
<accession>A0ABP1R1U9</accession>
<keyword evidence="5 7" id="KW-0472">Membrane</keyword>
<feature type="transmembrane region" description="Helical" evidence="7">
    <location>
        <begin position="661"/>
        <end position="680"/>
    </location>
</feature>
<evidence type="ECO:0000256" key="3">
    <source>
        <dbReference type="ARBA" id="ARBA00022692"/>
    </source>
</evidence>
<keyword evidence="4 7" id="KW-1133">Transmembrane helix</keyword>
<keyword evidence="3 7" id="KW-0812">Transmembrane</keyword>
<feature type="transmembrane region" description="Helical" evidence="7">
    <location>
        <begin position="402"/>
        <end position="423"/>
    </location>
</feature>
<reference evidence="9 10" key="1">
    <citation type="submission" date="2024-08" db="EMBL/GenBank/DDBJ databases">
        <authorList>
            <person name="Cucini C."/>
            <person name="Frati F."/>
        </authorList>
    </citation>
    <scope>NUCLEOTIDE SEQUENCE [LARGE SCALE GENOMIC DNA]</scope>
</reference>